<keyword evidence="1" id="KW-0812">Transmembrane</keyword>
<feature type="transmembrane region" description="Helical" evidence="1">
    <location>
        <begin position="557"/>
        <end position="575"/>
    </location>
</feature>
<evidence type="ECO:0000313" key="2">
    <source>
        <dbReference type="EMBL" id="MET3613177.1"/>
    </source>
</evidence>
<name>A0ABV2IXF7_9HYPH</name>
<feature type="transmembrane region" description="Helical" evidence="1">
    <location>
        <begin position="180"/>
        <end position="202"/>
    </location>
</feature>
<keyword evidence="3" id="KW-1185">Reference proteome</keyword>
<protein>
    <submittedName>
        <fullName evidence="2">Membrane protein</fullName>
    </submittedName>
</protein>
<feature type="transmembrane region" description="Helical" evidence="1">
    <location>
        <begin position="581"/>
        <end position="598"/>
    </location>
</feature>
<dbReference type="InterPro" id="IPR014600">
    <property type="entry name" value="UCP035905_mem"/>
</dbReference>
<feature type="transmembrane region" description="Helical" evidence="1">
    <location>
        <begin position="145"/>
        <end position="165"/>
    </location>
</feature>
<dbReference type="EMBL" id="JBEPMB010000001">
    <property type="protein sequence ID" value="MET3613177.1"/>
    <property type="molecule type" value="Genomic_DNA"/>
</dbReference>
<feature type="transmembrane region" description="Helical" evidence="1">
    <location>
        <begin position="866"/>
        <end position="886"/>
    </location>
</feature>
<feature type="transmembrane region" description="Helical" evidence="1">
    <location>
        <begin position="528"/>
        <end position="545"/>
    </location>
</feature>
<feature type="transmembrane region" description="Helical" evidence="1">
    <location>
        <begin position="214"/>
        <end position="245"/>
    </location>
</feature>
<evidence type="ECO:0000256" key="1">
    <source>
        <dbReference type="SAM" id="Phobius"/>
    </source>
</evidence>
<proteinExistence type="predicted"/>
<feature type="transmembrane region" description="Helical" evidence="1">
    <location>
        <begin position="605"/>
        <end position="623"/>
    </location>
</feature>
<evidence type="ECO:0000313" key="3">
    <source>
        <dbReference type="Proteomes" id="UP001549047"/>
    </source>
</evidence>
<feature type="transmembrane region" description="Helical" evidence="1">
    <location>
        <begin position="257"/>
        <end position="275"/>
    </location>
</feature>
<feature type="transmembrane region" description="Helical" evidence="1">
    <location>
        <begin position="424"/>
        <end position="446"/>
    </location>
</feature>
<feature type="transmembrane region" description="Helical" evidence="1">
    <location>
        <begin position="892"/>
        <end position="912"/>
    </location>
</feature>
<feature type="transmembrane region" description="Helical" evidence="1">
    <location>
        <begin position="116"/>
        <end position="133"/>
    </location>
</feature>
<feature type="transmembrane region" description="Helical" evidence="1">
    <location>
        <begin position="643"/>
        <end position="660"/>
    </location>
</feature>
<gene>
    <name evidence="2" type="ORF">ABID16_001482</name>
</gene>
<dbReference type="PIRSF" id="PIRSF035905">
    <property type="entry name" value="UCP035905_mp"/>
    <property type="match status" value="1"/>
</dbReference>
<dbReference type="Proteomes" id="UP001549047">
    <property type="component" value="Unassembled WGS sequence"/>
</dbReference>
<sequence length="938" mass="99400">MYEVIALVLALVAVILLRRAETRISKLENRVKDLEARPIGIAAAAVATEAPGLVETHETASAPPVVDVEPTEMLEPTEPVEMAVHVSKDMLPEPAVSEPSPQKPQQSLESMIGARWPVWVGGLALALGGIFMVKYSIEQGLVSPAVRLTMASLFGLVLLALGEWVRRRQSPLDLPALKHALVPGALTAAGSVTLFGAIYAAYGFYDYLGPTPAFALLAIVALVTVGLSLLHGQALAGLGLLAAMITPALVGSDDPSAWGLFTYLTIAWFATMAAARIRRWNAVPALANTMMMLWYLVFMAHVPPFGVWAMVLSVAAMMAGLALLWPAGDGEAEEIEVPVEVSDEADGTQKPRPSAFRIWRSEALPHVPHRWVRVTGVLAALAAGAGLVVFGGLDGISTMEMIEFGVLCTAIAAVGAWRSSGFLFALGGLVAALLGSLNAATGDAFSGMGLLASGEMPPVAVLGDSLVGPLLGIGLGFAALGVLALHRHARSAPAYAVLWSWLMLIVPLTLAMLSFLEFGNFTLDLKHGGVGIGYAVLFLAIAQWIEKRMDAPRWRDAVIGALVTGSYLSVVLALHALAHTVVTTILVAVAGFAYLYASRIKPWPALTWMMGLAGVVVLARIAWQPSLVGDMTLSKTPFFNQLLPGYGIPAILAGLGAYMIKDGPSIRARNFLQALASLLGLMTVAILTRHALNGGSLAGNEPTLSEQAIYTLIAVGGSAVLMTLDMKSPSPVFRWGSMIVGTISLLSALFAHLITLNPYFTGELTGEWPFFNLLLLGYLLPALGYFGLAYYARGKRPEPYVYGLATGGAVMAFAWVTLSVRRFWQGPGLADWKGFDQAEMYTYSVVWLILGVGLLVAGSRFQAKSLRLASAVLVFASVLKVFLIDMSNLEGIFRAASFIGLGAVLIGIGLFYQKVLRTIEKPAAGNGLSDEAPGDTSS</sequence>
<feature type="transmembrane region" description="Helical" evidence="1">
    <location>
        <begin position="800"/>
        <end position="820"/>
    </location>
</feature>
<accession>A0ABV2IXF7</accession>
<keyword evidence="1" id="KW-1133">Transmembrane helix</keyword>
<dbReference type="PANTHER" id="PTHR38434">
    <property type="entry name" value="BLL2549 PROTEIN"/>
    <property type="match status" value="1"/>
</dbReference>
<feature type="transmembrane region" description="Helical" evidence="1">
    <location>
        <begin position="736"/>
        <end position="756"/>
    </location>
</feature>
<feature type="transmembrane region" description="Helical" evidence="1">
    <location>
        <begin position="707"/>
        <end position="724"/>
    </location>
</feature>
<dbReference type="RefSeq" id="WP_354555664.1">
    <property type="nucleotide sequence ID" value="NZ_JBEPMB010000001.1"/>
</dbReference>
<reference evidence="2 3" key="1">
    <citation type="submission" date="2024-06" db="EMBL/GenBank/DDBJ databases">
        <title>Genomic Encyclopedia of Type Strains, Phase IV (KMG-IV): sequencing the most valuable type-strain genomes for metagenomic binning, comparative biology and taxonomic classification.</title>
        <authorList>
            <person name="Goeker M."/>
        </authorList>
    </citation>
    <scope>NUCLEOTIDE SEQUENCE [LARGE SCALE GENOMIC DNA]</scope>
    <source>
        <strain evidence="2 3">DSM 29780</strain>
    </source>
</reference>
<feature type="transmembrane region" description="Helical" evidence="1">
    <location>
        <begin position="768"/>
        <end position="788"/>
    </location>
</feature>
<feature type="transmembrane region" description="Helical" evidence="1">
    <location>
        <begin position="672"/>
        <end position="692"/>
    </location>
</feature>
<dbReference type="PANTHER" id="PTHR38434:SF1">
    <property type="entry name" value="BLL2549 PROTEIN"/>
    <property type="match status" value="1"/>
</dbReference>
<feature type="transmembrane region" description="Helical" evidence="1">
    <location>
        <begin position="840"/>
        <end position="859"/>
    </location>
</feature>
<keyword evidence="1" id="KW-0472">Membrane</keyword>
<organism evidence="2 3">
    <name type="scientific">Rhizobium aquaticum</name>
    <dbReference type="NCBI Taxonomy" id="1549636"/>
    <lineage>
        <taxon>Bacteria</taxon>
        <taxon>Pseudomonadati</taxon>
        <taxon>Pseudomonadota</taxon>
        <taxon>Alphaproteobacteria</taxon>
        <taxon>Hyphomicrobiales</taxon>
        <taxon>Rhizobiaceae</taxon>
        <taxon>Rhizobium/Agrobacterium group</taxon>
        <taxon>Rhizobium</taxon>
    </lineage>
</organism>
<feature type="transmembrane region" description="Helical" evidence="1">
    <location>
        <begin position="371"/>
        <end position="393"/>
    </location>
</feature>
<comment type="caution">
    <text evidence="2">The sequence shown here is derived from an EMBL/GenBank/DDBJ whole genome shotgun (WGS) entry which is preliminary data.</text>
</comment>
<dbReference type="InterPro" id="IPR019286">
    <property type="entry name" value="DUF2339_TM"/>
</dbReference>
<dbReference type="Pfam" id="PF10101">
    <property type="entry name" value="DUF2339"/>
    <property type="match status" value="1"/>
</dbReference>
<feature type="transmembrane region" description="Helical" evidence="1">
    <location>
        <begin position="466"/>
        <end position="485"/>
    </location>
</feature>
<feature type="transmembrane region" description="Helical" evidence="1">
    <location>
        <begin position="497"/>
        <end position="516"/>
    </location>
</feature>